<gene>
    <name evidence="2" type="ORF">AmaxDRAFT_5684</name>
</gene>
<keyword evidence="3" id="KW-1185">Reference proteome</keyword>
<dbReference type="Proteomes" id="UP000004061">
    <property type="component" value="Unassembled WGS sequence"/>
</dbReference>
<evidence type="ECO:0000313" key="3">
    <source>
        <dbReference type="Proteomes" id="UP000004061"/>
    </source>
</evidence>
<evidence type="ECO:0000313" key="2">
    <source>
        <dbReference type="EMBL" id="EDZ91562.1"/>
    </source>
</evidence>
<dbReference type="SUPFAM" id="SSF89260">
    <property type="entry name" value="Collagen-binding domain"/>
    <property type="match status" value="5"/>
</dbReference>
<comment type="caution">
    <text evidence="2">The sequence shown here is derived from an EMBL/GenBank/DDBJ whole genome shotgun (WGS) entry which is preliminary data.</text>
</comment>
<feature type="domain" description="Peptidase C-terminal archaeal/bacterial" evidence="1">
    <location>
        <begin position="662"/>
        <end position="731"/>
    </location>
</feature>
<dbReference type="AlphaFoldDB" id="B5WA84"/>
<feature type="domain" description="Peptidase C-terminal archaeal/bacterial" evidence="1">
    <location>
        <begin position="122"/>
        <end position="191"/>
    </location>
</feature>
<protein>
    <submittedName>
        <fullName evidence="2">Peptidase domain protein</fullName>
    </submittedName>
</protein>
<proteinExistence type="predicted"/>
<feature type="domain" description="Peptidase C-terminal archaeal/bacterial" evidence="1">
    <location>
        <begin position="527"/>
        <end position="596"/>
    </location>
</feature>
<sequence length="851" mass="98030">MYDEVYISFYHSDGDLDLALYNEQGELVDSSTGTSDWESISLEGLSSGTYYAQVYGYGGATNNYEMGIYAYGDWDYYPDYGWPYYGEPNDYWYEPNDTMATAYDLGVVYSWYDWLSIDPVGDEDWFRFELPSTGGMYDEIYISFYHSDGDLDLALYNEQGELVDSSTGTSDWESISLEGLSSGTYYVQVYGHDGATNNYSMGIYAYGDWDYYPDYGWPYYGEPNDYWYEPNDTMATAYDLGVVYSWYDWLSIDPVGDEDWFRFELPSTGGMYDEVYISFYHSDGDLDLALYNEQGELVDSSTGTSDWESISLEGLPSGTYYAQVYGYGGATNNYEMGIYAYGDWDYYPDYGWPYYGEPNDYWYEPNDTMATAYDLGVVYSWYDWLSIDPVGDEDWFRFELPSTGGMYDEIYISFYHGDGDLDLALYNEQGELVDSSTGTSDWESISLEGLSSGTYYAQVYGYGGATNNYEMGIYAYGDWDYYPDYGWPYYGEPNDYWYEPNDTMATAYDLGVVYSWYDWLSIDPVGDEDWFRFELPSTGGMYDEVYISFYHSDGDLDLALYNEQGELVDSSTGTSDWESISLEGLSSGTYYAQVYGYGGATNNYEMGIYAYGDWDYYPDYGWPYYGEPNDYWYEPNDTMATAYDLGVVYSWYDWLSIDPVGDEDWFRFELPSTGGMYDEIYISFYHSDGDLDLALYNEQGELVDSSTGTSDWESISLEGLSSGTYYVQVYGHDGATNNYSMGIYAYGDWDYYPDYGWPYYGEPNDYWYEPNDTMATAYDLGVVYSWYDWLSIDPVGDEDWFRFELPSTGGMYDEVYISFYHSDGDLDLALYNEQGELVDSSTGTSDWEALA</sequence>
<evidence type="ECO:0000259" key="1">
    <source>
        <dbReference type="Pfam" id="PF04151"/>
    </source>
</evidence>
<dbReference type="EMBL" id="ABYK01000123">
    <property type="protein sequence ID" value="EDZ91562.1"/>
    <property type="molecule type" value="Genomic_DNA"/>
</dbReference>
<dbReference type="Gene3D" id="2.60.120.380">
    <property type="match status" value="7"/>
</dbReference>
<dbReference type="InterPro" id="IPR007280">
    <property type="entry name" value="Peptidase_C_arc/bac"/>
</dbReference>
<name>B5WA84_LIMMA</name>
<feature type="domain" description="Peptidase C-terminal archaeal/bacterial" evidence="1">
    <location>
        <begin position="257"/>
        <end position="326"/>
    </location>
</feature>
<feature type="domain" description="Peptidase C-terminal archaeal/bacterial" evidence="1">
    <location>
        <begin position="392"/>
        <end position="461"/>
    </location>
</feature>
<organism evidence="2 3">
    <name type="scientific">Limnospira maxima CS-328</name>
    <dbReference type="NCBI Taxonomy" id="513049"/>
    <lineage>
        <taxon>Bacteria</taxon>
        <taxon>Bacillati</taxon>
        <taxon>Cyanobacteriota</taxon>
        <taxon>Cyanophyceae</taxon>
        <taxon>Oscillatoriophycideae</taxon>
        <taxon>Oscillatoriales</taxon>
        <taxon>Sirenicapillariaceae</taxon>
        <taxon>Limnospira</taxon>
    </lineage>
</organism>
<reference evidence="2 3" key="1">
    <citation type="journal article" date="2011" name="Appl. Environ. Microbiol.">
        <title>Contribution of a Sodium Ion Gradient to Energy Conservation during Fermentation in the Cyanobacterium Arthrospira (Spirulina) maxima CS-328.</title>
        <authorList>
            <person name="Carrieri D."/>
            <person name="Ananyev G."/>
            <person name="Lenz O."/>
            <person name="Bryant D.A."/>
            <person name="Dismukes G.C."/>
        </authorList>
    </citation>
    <scope>NUCLEOTIDE SEQUENCE [LARGE SCALE GENOMIC DNA]</scope>
    <source>
        <strain evidence="2 3">CS-328</strain>
    </source>
</reference>
<accession>B5WA84</accession>
<dbReference type="Pfam" id="PF04151">
    <property type="entry name" value="PPC"/>
    <property type="match status" value="5"/>
</dbReference>